<gene>
    <name evidence="1" type="ORF">QYB95_12355</name>
</gene>
<dbReference type="Gene3D" id="3.20.80.10">
    <property type="entry name" value="Regulatory factor, effector binding domain"/>
    <property type="match status" value="1"/>
</dbReference>
<dbReference type="RefSeq" id="WP_301138637.1">
    <property type="nucleotide sequence ID" value="NZ_JAUHTQ010000009.1"/>
</dbReference>
<accession>A0ABT8GSD8</accession>
<proteinExistence type="predicted"/>
<keyword evidence="2" id="KW-1185">Reference proteome</keyword>
<evidence type="ECO:0000313" key="2">
    <source>
        <dbReference type="Proteomes" id="UP001172743"/>
    </source>
</evidence>
<evidence type="ECO:0000313" key="1">
    <source>
        <dbReference type="EMBL" id="MDN4494337.1"/>
    </source>
</evidence>
<sequence>MNFEVCRRNFKAVGFKGRGAFEHFSEEVPALAKQLLARAGEIESHLHIEIAFFEPKREGAHHIGHYIVGLLVRNSISPPMGMEFIEIDQKYVTATGKISTISSLHSNLMQWANEQGHKRNLESYIVETYHPMDDEEEVQIYLPIY</sequence>
<organism evidence="1 2">
    <name type="scientific">Ureibacillus aquaedulcis</name>
    <dbReference type="NCBI Taxonomy" id="3058421"/>
    <lineage>
        <taxon>Bacteria</taxon>
        <taxon>Bacillati</taxon>
        <taxon>Bacillota</taxon>
        <taxon>Bacilli</taxon>
        <taxon>Bacillales</taxon>
        <taxon>Caryophanaceae</taxon>
        <taxon>Ureibacillus</taxon>
    </lineage>
</organism>
<comment type="caution">
    <text evidence="1">The sequence shown here is derived from an EMBL/GenBank/DDBJ whole genome shotgun (WGS) entry which is preliminary data.</text>
</comment>
<protein>
    <submittedName>
        <fullName evidence="1">AraC family transcriptional regulator</fullName>
    </submittedName>
</protein>
<dbReference type="Proteomes" id="UP001172743">
    <property type="component" value="Unassembled WGS sequence"/>
</dbReference>
<dbReference type="EMBL" id="JAUHTQ010000009">
    <property type="protein sequence ID" value="MDN4494337.1"/>
    <property type="molecule type" value="Genomic_DNA"/>
</dbReference>
<reference evidence="1" key="1">
    <citation type="submission" date="2023-07" db="EMBL/GenBank/DDBJ databases">
        <title>Ureibacillus sp. isolated from freshwater well.</title>
        <authorList>
            <person name="Kirdat K."/>
            <person name="Bhatt A."/>
            <person name="Teware R."/>
            <person name="Bhavsar Y."/>
            <person name="Yadav A."/>
        </authorList>
    </citation>
    <scope>NUCLEOTIDE SEQUENCE</scope>
    <source>
        <strain evidence="1">BA0131</strain>
    </source>
</reference>
<dbReference type="InterPro" id="IPR011256">
    <property type="entry name" value="Reg_factor_effector_dom_sf"/>
</dbReference>
<name>A0ABT8GSD8_9BACL</name>